<evidence type="ECO:0000313" key="1">
    <source>
        <dbReference type="EMBL" id="CAG8854205.1"/>
    </source>
</evidence>
<feature type="non-terminal residue" evidence="1">
    <location>
        <position position="48"/>
    </location>
</feature>
<keyword evidence="2" id="KW-1185">Reference proteome</keyword>
<organism evidence="1 2">
    <name type="scientific">Gigaspora margarita</name>
    <dbReference type="NCBI Taxonomy" id="4874"/>
    <lineage>
        <taxon>Eukaryota</taxon>
        <taxon>Fungi</taxon>
        <taxon>Fungi incertae sedis</taxon>
        <taxon>Mucoromycota</taxon>
        <taxon>Glomeromycotina</taxon>
        <taxon>Glomeromycetes</taxon>
        <taxon>Diversisporales</taxon>
        <taxon>Gigasporaceae</taxon>
        <taxon>Gigaspora</taxon>
    </lineage>
</organism>
<reference evidence="1 2" key="1">
    <citation type="submission" date="2021-06" db="EMBL/GenBank/DDBJ databases">
        <authorList>
            <person name="Kallberg Y."/>
            <person name="Tangrot J."/>
            <person name="Rosling A."/>
        </authorList>
    </citation>
    <scope>NUCLEOTIDE SEQUENCE [LARGE SCALE GENOMIC DNA]</scope>
    <source>
        <strain evidence="1 2">120-4 pot B 10/14</strain>
    </source>
</reference>
<protein>
    <submittedName>
        <fullName evidence="1">18017_t:CDS:1</fullName>
    </submittedName>
</protein>
<evidence type="ECO:0000313" key="2">
    <source>
        <dbReference type="Proteomes" id="UP000789901"/>
    </source>
</evidence>
<accession>A0ABN7XHZ8</accession>
<comment type="caution">
    <text evidence="1">The sequence shown here is derived from an EMBL/GenBank/DDBJ whole genome shotgun (WGS) entry which is preliminary data.</text>
</comment>
<proteinExistence type="predicted"/>
<name>A0ABN7XHZ8_GIGMA</name>
<dbReference type="Proteomes" id="UP000789901">
    <property type="component" value="Unassembled WGS sequence"/>
</dbReference>
<dbReference type="EMBL" id="CAJVQB010134684">
    <property type="protein sequence ID" value="CAG8854205.1"/>
    <property type="molecule type" value="Genomic_DNA"/>
</dbReference>
<gene>
    <name evidence="1" type="ORF">GMARGA_LOCUS43026</name>
</gene>
<sequence length="48" mass="5237">MAIKHDLKNKPLVSNVVQLNLDFKNNPLLSNVARNIALSKNLIIIAGA</sequence>